<reference evidence="3" key="1">
    <citation type="journal article" date="2021" name="Microorganisms">
        <title>Phylogenomic Reconstruction and Metabolic Potential of the Genus Aminobacter.</title>
        <authorList>
            <person name="Artuso I."/>
            <person name="Turrini P."/>
            <person name="Pirolo M."/>
            <person name="Lugli G.A."/>
            <person name="Ventura M."/>
            <person name="Visca P."/>
        </authorList>
    </citation>
    <scope>NUCLEOTIDE SEQUENCE</scope>
    <source>
        <strain evidence="3">LMG 26462</strain>
    </source>
</reference>
<evidence type="ECO:0000259" key="2">
    <source>
        <dbReference type="Pfam" id="PF04069"/>
    </source>
</evidence>
<gene>
    <name evidence="3" type="ORF">J1C56_29390</name>
</gene>
<dbReference type="Gene3D" id="3.40.190.100">
    <property type="entry name" value="Glycine betaine-binding periplasmic protein, domain 2"/>
    <property type="match status" value="1"/>
</dbReference>
<keyword evidence="1" id="KW-0732">Signal</keyword>
<evidence type="ECO:0000313" key="4">
    <source>
        <dbReference type="Proteomes" id="UP001138921"/>
    </source>
</evidence>
<dbReference type="Gene3D" id="3.40.190.10">
    <property type="entry name" value="Periplasmic binding protein-like II"/>
    <property type="match status" value="1"/>
</dbReference>
<accession>A0A9X1AGQ2</accession>
<keyword evidence="4" id="KW-1185">Reference proteome</keyword>
<reference evidence="3" key="2">
    <citation type="submission" date="2021-03" db="EMBL/GenBank/DDBJ databases">
        <authorList>
            <person name="Artuso I."/>
            <person name="Turrini P."/>
            <person name="Pirolo M."/>
            <person name="Lugli G.A."/>
            <person name="Ventura M."/>
            <person name="Visca P."/>
        </authorList>
    </citation>
    <scope>NUCLEOTIDE SEQUENCE</scope>
    <source>
        <strain evidence="3">LMG 26462</strain>
    </source>
</reference>
<dbReference type="Proteomes" id="UP001138921">
    <property type="component" value="Unassembled WGS sequence"/>
</dbReference>
<feature type="chain" id="PRO_5040951822" evidence="1">
    <location>
        <begin position="27"/>
        <end position="322"/>
    </location>
</feature>
<dbReference type="SUPFAM" id="SSF53850">
    <property type="entry name" value="Periplasmic binding protein-like II"/>
    <property type="match status" value="1"/>
</dbReference>
<evidence type="ECO:0000256" key="1">
    <source>
        <dbReference type="SAM" id="SignalP"/>
    </source>
</evidence>
<sequence>MTLGSRRNFHAAALLCAIALPEYAVAAEMGSTDPIKMAMNEWTSQNILAQVAGRLLSKAGYVVEYVTAGSNTQLTPLSAGELTVAMEIWTVNSGPAFEQLVDEGKITIVGPTGLEGKGGWVYPKFAEGLCPGLPKWEALKDCSGVFSTIETYPQGQLIDFPPDWGNTYSAERFTAFGLDFKSVSGGSEGAITAALRSSIAAKKPVLAYFWWPHPIFAELELAHVEMPAWAAECETDPSWGINPSATYDCDERPNAIVIAAWPGMKDKWPRAYEILEQFRIDNDEDMRLAHEVENGAKLGAVADEWMTKHATQWRAWLDHASK</sequence>
<comment type="caution">
    <text evidence="3">The sequence shown here is derived from an EMBL/GenBank/DDBJ whole genome shotgun (WGS) entry which is preliminary data.</text>
</comment>
<dbReference type="EMBL" id="JAFLWW010000013">
    <property type="protein sequence ID" value="MBT1159669.1"/>
    <property type="molecule type" value="Genomic_DNA"/>
</dbReference>
<feature type="domain" description="ABC-type glycine betaine transport system substrate-binding" evidence="2">
    <location>
        <begin position="33"/>
        <end position="308"/>
    </location>
</feature>
<organism evidence="3 4">
    <name type="scientific">Aminobacter anthyllidis</name>
    <dbReference type="NCBI Taxonomy" id="1035067"/>
    <lineage>
        <taxon>Bacteria</taxon>
        <taxon>Pseudomonadati</taxon>
        <taxon>Pseudomonadota</taxon>
        <taxon>Alphaproteobacteria</taxon>
        <taxon>Hyphomicrobiales</taxon>
        <taxon>Phyllobacteriaceae</taxon>
        <taxon>Aminobacter</taxon>
    </lineage>
</organism>
<protein>
    <submittedName>
        <fullName evidence="3">ABC transporter substrate-binding protein</fullName>
    </submittedName>
</protein>
<proteinExistence type="predicted"/>
<feature type="signal peptide" evidence="1">
    <location>
        <begin position="1"/>
        <end position="26"/>
    </location>
</feature>
<dbReference type="GO" id="GO:0043190">
    <property type="term" value="C:ATP-binding cassette (ABC) transporter complex"/>
    <property type="evidence" value="ECO:0007669"/>
    <property type="project" value="InterPro"/>
</dbReference>
<dbReference type="InterPro" id="IPR007210">
    <property type="entry name" value="ABC_Gly_betaine_transp_sub-bd"/>
</dbReference>
<dbReference type="Pfam" id="PF04069">
    <property type="entry name" value="OpuAC"/>
    <property type="match status" value="1"/>
</dbReference>
<evidence type="ECO:0000313" key="3">
    <source>
        <dbReference type="EMBL" id="MBT1159669.1"/>
    </source>
</evidence>
<dbReference type="RefSeq" id="WP_214393479.1">
    <property type="nucleotide sequence ID" value="NZ_JAFLWW010000013.1"/>
</dbReference>
<dbReference type="AlphaFoldDB" id="A0A9X1AGQ2"/>
<dbReference type="CDD" id="cd13643">
    <property type="entry name" value="PBP2_BCP_2"/>
    <property type="match status" value="1"/>
</dbReference>
<dbReference type="GO" id="GO:0022857">
    <property type="term" value="F:transmembrane transporter activity"/>
    <property type="evidence" value="ECO:0007669"/>
    <property type="project" value="InterPro"/>
</dbReference>
<name>A0A9X1AGQ2_9HYPH</name>